<reference evidence="2 3" key="1">
    <citation type="journal article" date="2016" name="Mol. Biol. Evol.">
        <title>Comparative Genomics of Early-Diverging Mushroom-Forming Fungi Provides Insights into the Origins of Lignocellulose Decay Capabilities.</title>
        <authorList>
            <person name="Nagy L.G."/>
            <person name="Riley R."/>
            <person name="Tritt A."/>
            <person name="Adam C."/>
            <person name="Daum C."/>
            <person name="Floudas D."/>
            <person name="Sun H."/>
            <person name="Yadav J.S."/>
            <person name="Pangilinan J."/>
            <person name="Larsson K.H."/>
            <person name="Matsuura K."/>
            <person name="Barry K."/>
            <person name="Labutti K."/>
            <person name="Kuo R."/>
            <person name="Ohm R.A."/>
            <person name="Bhattacharya S.S."/>
            <person name="Shirouzu T."/>
            <person name="Yoshinaga Y."/>
            <person name="Martin F.M."/>
            <person name="Grigoriev I.V."/>
            <person name="Hibbett D.S."/>
        </authorList>
    </citation>
    <scope>NUCLEOTIDE SEQUENCE [LARGE SCALE GENOMIC DNA]</scope>
    <source>
        <strain evidence="2 3">HHB14362 ss-1</strain>
    </source>
</reference>
<accession>A0A165Q8F5</accession>
<organism evidence="2 3">
    <name type="scientific">Neolentinus lepideus HHB14362 ss-1</name>
    <dbReference type="NCBI Taxonomy" id="1314782"/>
    <lineage>
        <taxon>Eukaryota</taxon>
        <taxon>Fungi</taxon>
        <taxon>Dikarya</taxon>
        <taxon>Basidiomycota</taxon>
        <taxon>Agaricomycotina</taxon>
        <taxon>Agaricomycetes</taxon>
        <taxon>Gloeophyllales</taxon>
        <taxon>Gloeophyllaceae</taxon>
        <taxon>Neolentinus</taxon>
    </lineage>
</organism>
<protein>
    <submittedName>
        <fullName evidence="2">Uncharacterized protein</fullName>
    </submittedName>
</protein>
<gene>
    <name evidence="2" type="ORF">NEOLEDRAFT_1221248</name>
</gene>
<feature type="compositionally biased region" description="Polar residues" evidence="1">
    <location>
        <begin position="177"/>
        <end position="188"/>
    </location>
</feature>
<evidence type="ECO:0000313" key="3">
    <source>
        <dbReference type="Proteomes" id="UP000076761"/>
    </source>
</evidence>
<dbReference type="AlphaFoldDB" id="A0A165Q8F5"/>
<evidence type="ECO:0000313" key="2">
    <source>
        <dbReference type="EMBL" id="KZT22067.1"/>
    </source>
</evidence>
<dbReference type="InParanoid" id="A0A165Q8F5"/>
<name>A0A165Q8F5_9AGAM</name>
<dbReference type="OrthoDB" id="289721at2759"/>
<proteinExistence type="predicted"/>
<dbReference type="STRING" id="1314782.A0A165Q8F5"/>
<evidence type="ECO:0000256" key="1">
    <source>
        <dbReference type="SAM" id="MobiDB-lite"/>
    </source>
</evidence>
<dbReference type="Gene3D" id="1.10.132.70">
    <property type="match status" value="1"/>
</dbReference>
<keyword evidence="3" id="KW-1185">Reference proteome</keyword>
<dbReference type="EMBL" id="KV425600">
    <property type="protein sequence ID" value="KZT22067.1"/>
    <property type="molecule type" value="Genomic_DNA"/>
</dbReference>
<dbReference type="Proteomes" id="UP000076761">
    <property type="component" value="Unassembled WGS sequence"/>
</dbReference>
<feature type="region of interest" description="Disordered" evidence="1">
    <location>
        <begin position="165"/>
        <end position="188"/>
    </location>
</feature>
<sequence>MRGSMKSPRRVKAVLPLLEQIIWRHVKCRYKRLCDAVCPSKLSTTPSKNIDSSIILELMSEHGSQPKSQISQYNKSVSLDILDRSIVSHALSQAGKGAKHKPRFAEFACSQLEVYRYAILVTRAVIPHAFWGSQKNFHVIAQCECGHPTFEYILTHTMDLQTSRSSSAADGMKRSHCTTSSKGSASRIATGSYQESRNSLGLPCVMTSNGESYWVTSCIGTLIRFYSSCCR</sequence>